<dbReference type="AlphaFoldDB" id="A0A1Y0IL89"/>
<feature type="domain" description="Thioredoxin" evidence="2">
    <location>
        <begin position="49"/>
        <end position="168"/>
    </location>
</feature>
<protein>
    <recommendedName>
        <fullName evidence="2">Thioredoxin domain-containing protein</fullName>
    </recommendedName>
</protein>
<evidence type="ECO:0000259" key="2">
    <source>
        <dbReference type="PROSITE" id="PS51352"/>
    </source>
</evidence>
<dbReference type="KEGG" id="tum:CBW65_03695"/>
<keyword evidence="1" id="KW-0472">Membrane</keyword>
<sequence length="168" mass="19193">METFLLISNLVSWIFIFILLFAVYRLAKMVNEFLHRFRITGDRVEKDALQTGQPAPLMPVEEESGRPMLLVFAKDDCKVCQTLISYLPEFQPKFPELRVLVIAPALAAGQPGKAVPDGVTLLRNSRMIQEYRIKEYPYFVLISAQGVIAEHGIVASYETMELNIRRFL</sequence>
<dbReference type="Proteomes" id="UP000195437">
    <property type="component" value="Chromosome"/>
</dbReference>
<dbReference type="RefSeq" id="WP_087455652.1">
    <property type="nucleotide sequence ID" value="NZ_CP021434.1"/>
</dbReference>
<reference evidence="4" key="1">
    <citation type="submission" date="2017-05" db="EMBL/GenBank/DDBJ databases">
        <authorList>
            <person name="Sung H."/>
        </authorList>
    </citation>
    <scope>NUCLEOTIDE SEQUENCE [LARGE SCALE GENOMIC DNA]</scope>
    <source>
        <strain evidence="4">AR23208</strain>
    </source>
</reference>
<keyword evidence="1" id="KW-0812">Transmembrane</keyword>
<keyword evidence="4" id="KW-1185">Reference proteome</keyword>
<dbReference type="EMBL" id="CP021434">
    <property type="protein sequence ID" value="ARU60265.1"/>
    <property type="molecule type" value="Genomic_DNA"/>
</dbReference>
<accession>A0A1Y0IL89</accession>
<keyword evidence="1" id="KW-1133">Transmembrane helix</keyword>
<organism evidence="3 4">
    <name type="scientific">Tumebacillus avium</name>
    <dbReference type="NCBI Taxonomy" id="1903704"/>
    <lineage>
        <taxon>Bacteria</taxon>
        <taxon>Bacillati</taxon>
        <taxon>Bacillota</taxon>
        <taxon>Bacilli</taxon>
        <taxon>Bacillales</taxon>
        <taxon>Alicyclobacillaceae</taxon>
        <taxon>Tumebacillus</taxon>
    </lineage>
</organism>
<gene>
    <name evidence="3" type="ORF">CBW65_03695</name>
</gene>
<evidence type="ECO:0000256" key="1">
    <source>
        <dbReference type="SAM" id="Phobius"/>
    </source>
</evidence>
<dbReference type="OrthoDB" id="462848at2"/>
<name>A0A1Y0IL89_9BACL</name>
<evidence type="ECO:0000313" key="3">
    <source>
        <dbReference type="EMBL" id="ARU60265.1"/>
    </source>
</evidence>
<dbReference type="Gene3D" id="3.40.30.10">
    <property type="entry name" value="Glutaredoxin"/>
    <property type="match status" value="1"/>
</dbReference>
<evidence type="ECO:0000313" key="4">
    <source>
        <dbReference type="Proteomes" id="UP000195437"/>
    </source>
</evidence>
<dbReference type="PROSITE" id="PS51352">
    <property type="entry name" value="THIOREDOXIN_2"/>
    <property type="match status" value="1"/>
</dbReference>
<dbReference type="SUPFAM" id="SSF52833">
    <property type="entry name" value="Thioredoxin-like"/>
    <property type="match status" value="1"/>
</dbReference>
<dbReference type="InterPro" id="IPR036249">
    <property type="entry name" value="Thioredoxin-like_sf"/>
</dbReference>
<feature type="transmembrane region" description="Helical" evidence="1">
    <location>
        <begin position="6"/>
        <end position="27"/>
    </location>
</feature>
<dbReference type="InterPro" id="IPR013766">
    <property type="entry name" value="Thioredoxin_domain"/>
</dbReference>
<proteinExistence type="predicted"/>